<dbReference type="EMBL" id="JAAKZZ010000086">
    <property type="protein sequence ID" value="NGO68940.1"/>
    <property type="molecule type" value="Genomic_DNA"/>
</dbReference>
<gene>
    <name evidence="2" type="ORF">G5C65_11350</name>
</gene>
<keyword evidence="3" id="KW-1185">Reference proteome</keyword>
<evidence type="ECO:0000313" key="2">
    <source>
        <dbReference type="EMBL" id="NGO68940.1"/>
    </source>
</evidence>
<evidence type="ECO:0000313" key="3">
    <source>
        <dbReference type="Proteomes" id="UP000477722"/>
    </source>
</evidence>
<protein>
    <submittedName>
        <fullName evidence="2">Acyl-CoA carboxylase subunit epsilon</fullName>
    </submittedName>
</protein>
<dbReference type="InterPro" id="IPR032716">
    <property type="entry name" value="ACC_epsilon"/>
</dbReference>
<feature type="compositionally biased region" description="Basic and acidic residues" evidence="1">
    <location>
        <begin position="7"/>
        <end position="23"/>
    </location>
</feature>
<feature type="compositionally biased region" description="Basic and acidic residues" evidence="1">
    <location>
        <begin position="74"/>
        <end position="91"/>
    </location>
</feature>
<dbReference type="GO" id="GO:0004658">
    <property type="term" value="F:propionyl-CoA carboxylase activity"/>
    <property type="evidence" value="ECO:0007669"/>
    <property type="project" value="InterPro"/>
</dbReference>
<dbReference type="Proteomes" id="UP000477722">
    <property type="component" value="Unassembled WGS sequence"/>
</dbReference>
<proteinExistence type="predicted"/>
<dbReference type="GO" id="GO:0003989">
    <property type="term" value="F:acetyl-CoA carboxylase activity"/>
    <property type="evidence" value="ECO:0007669"/>
    <property type="project" value="InterPro"/>
</dbReference>
<evidence type="ECO:0000256" key="1">
    <source>
        <dbReference type="SAM" id="MobiDB-lite"/>
    </source>
</evidence>
<reference evidence="2 3" key="1">
    <citation type="submission" date="2020-02" db="EMBL/GenBank/DDBJ databases">
        <title>Whole-genome analyses of novel actinobacteria.</title>
        <authorList>
            <person name="Sahin N."/>
            <person name="Tatar D."/>
        </authorList>
    </citation>
    <scope>NUCLEOTIDE SEQUENCE [LARGE SCALE GENOMIC DNA]</scope>
    <source>
        <strain evidence="2 3">SB3404</strain>
    </source>
</reference>
<feature type="region of interest" description="Disordered" evidence="1">
    <location>
        <begin position="56"/>
        <end position="91"/>
    </location>
</feature>
<name>A0A6G4WWE0_9ACTN</name>
<accession>A0A6G4WWE0</accession>
<organism evidence="2 3">
    <name type="scientific">Streptomyces boncukensis</name>
    <dbReference type="NCBI Taxonomy" id="2711219"/>
    <lineage>
        <taxon>Bacteria</taxon>
        <taxon>Bacillati</taxon>
        <taxon>Actinomycetota</taxon>
        <taxon>Actinomycetes</taxon>
        <taxon>Kitasatosporales</taxon>
        <taxon>Streptomycetaceae</taxon>
        <taxon>Streptomyces</taxon>
    </lineage>
</organism>
<sequence>MATGQPPRDEQGERGEQDERGGTAERPPLFRVLRGQPDAAELAALTAVLLVRAAAEGADPDDLSRRHRAAARWARPERERGFEGPRTWRAE</sequence>
<feature type="region of interest" description="Disordered" evidence="1">
    <location>
        <begin position="1"/>
        <end position="29"/>
    </location>
</feature>
<comment type="caution">
    <text evidence="2">The sequence shown here is derived from an EMBL/GenBank/DDBJ whole genome shotgun (WGS) entry which is preliminary data.</text>
</comment>
<dbReference type="RefSeq" id="WP_165298635.1">
    <property type="nucleotide sequence ID" value="NZ_JAAKZZ010000086.1"/>
</dbReference>
<dbReference type="AlphaFoldDB" id="A0A6G4WWE0"/>
<dbReference type="Pfam" id="PF13822">
    <property type="entry name" value="ACC_epsilon"/>
    <property type="match status" value="1"/>
</dbReference>